<dbReference type="KEGG" id="ftj:FTUN_8751"/>
<proteinExistence type="predicted"/>
<name>A0A6M5Z6A0_9BACT</name>
<feature type="region of interest" description="Disordered" evidence="1">
    <location>
        <begin position="1"/>
        <end position="116"/>
    </location>
</feature>
<gene>
    <name evidence="2" type="ORF">FTUN_8751</name>
</gene>
<reference evidence="3" key="1">
    <citation type="submission" date="2020-05" db="EMBL/GenBank/DDBJ databases">
        <title>Frigoriglobus tundricola gen. nov., sp. nov., a psychrotolerant cellulolytic planctomycete of the family Gemmataceae with two divergent copies of 16S rRNA gene.</title>
        <authorList>
            <person name="Kulichevskaya I.S."/>
            <person name="Ivanova A.A."/>
            <person name="Naumoff D.G."/>
            <person name="Beletsky A.V."/>
            <person name="Rijpstra W.I.C."/>
            <person name="Sinninghe Damste J.S."/>
            <person name="Mardanov A.V."/>
            <person name="Ravin N.V."/>
            <person name="Dedysh S.N."/>
        </authorList>
    </citation>
    <scope>NUCLEOTIDE SEQUENCE [LARGE SCALE GENOMIC DNA]</scope>
    <source>
        <strain evidence="3">PL17</strain>
    </source>
</reference>
<organism evidence="2 3">
    <name type="scientific">Frigoriglobus tundricola</name>
    <dbReference type="NCBI Taxonomy" id="2774151"/>
    <lineage>
        <taxon>Bacteria</taxon>
        <taxon>Pseudomonadati</taxon>
        <taxon>Planctomycetota</taxon>
        <taxon>Planctomycetia</taxon>
        <taxon>Gemmatales</taxon>
        <taxon>Gemmataceae</taxon>
        <taxon>Frigoriglobus</taxon>
    </lineage>
</organism>
<sequence>MRDDGNRPVPRIPRCGAYGNAAVPASRHARRSRVAPAPPDAGPLVRAGTSSGRGTTFRPDPGRKIAPRPACGPYGAVPSAPGPAIGAADLGSERQTIYTGRAEQRSAVESERTTRH</sequence>
<accession>A0A6M5Z6A0</accession>
<evidence type="ECO:0000313" key="3">
    <source>
        <dbReference type="Proteomes" id="UP000503447"/>
    </source>
</evidence>
<dbReference type="EMBL" id="CP053452">
    <property type="protein sequence ID" value="QJX01112.1"/>
    <property type="molecule type" value="Genomic_DNA"/>
</dbReference>
<feature type="compositionally biased region" description="Basic and acidic residues" evidence="1">
    <location>
        <begin position="102"/>
        <end position="116"/>
    </location>
</feature>
<evidence type="ECO:0000256" key="1">
    <source>
        <dbReference type="SAM" id="MobiDB-lite"/>
    </source>
</evidence>
<dbReference type="AlphaFoldDB" id="A0A6M5Z6A0"/>
<dbReference type="Proteomes" id="UP000503447">
    <property type="component" value="Chromosome"/>
</dbReference>
<evidence type="ECO:0000313" key="2">
    <source>
        <dbReference type="EMBL" id="QJX01112.1"/>
    </source>
</evidence>
<keyword evidence="3" id="KW-1185">Reference proteome</keyword>
<protein>
    <submittedName>
        <fullName evidence="2">Uncharacterized protein</fullName>
    </submittedName>
</protein>